<name>A0A4R4IVY6_9GAMM</name>
<dbReference type="AlphaFoldDB" id="A0A4R4IVY6"/>
<reference evidence="2 3" key="1">
    <citation type="journal article" date="2019" name="Int. J. Syst. Evol. Microbiol.">
        <title>Photorhabdus khanii subsp. guanajuatensis subsp. nov., isolated from Heterorhabditis atacamensis, and Photorhabdus luminescens subsp. mexicana subsp. nov., isolated from Heterorhabditis mexicana entomopathogenic nematodes.</title>
        <authorList>
            <person name="Machado R.A.R."/>
            <person name="Bruno P."/>
            <person name="Arce C.C.M."/>
            <person name="Liechti N."/>
            <person name="Kohler A."/>
            <person name="Bernal J."/>
            <person name="Bruggmann R."/>
            <person name="Turlings T.C.J."/>
        </authorList>
    </citation>
    <scope>NUCLEOTIDE SEQUENCE [LARGE SCALE GENOMIC DNA]</scope>
    <source>
        <strain evidence="2 3">MEX20-17</strain>
    </source>
</reference>
<accession>A0A4R4IVY6</accession>
<proteinExistence type="predicted"/>
<dbReference type="EMBL" id="PUJY01000073">
    <property type="protein sequence ID" value="TDB45068.1"/>
    <property type="molecule type" value="Genomic_DNA"/>
</dbReference>
<dbReference type="InterPro" id="IPR008727">
    <property type="entry name" value="PAAR_motif"/>
</dbReference>
<dbReference type="CDD" id="cd14744">
    <property type="entry name" value="PAAR_CT_2"/>
    <property type="match status" value="1"/>
</dbReference>
<evidence type="ECO:0000313" key="2">
    <source>
        <dbReference type="EMBL" id="TDB45068.1"/>
    </source>
</evidence>
<evidence type="ECO:0000256" key="1">
    <source>
        <dbReference type="SAM" id="MobiDB-lite"/>
    </source>
</evidence>
<protein>
    <recommendedName>
        <fullName evidence="4">PAAR domain-containing protein</fullName>
    </recommendedName>
</protein>
<evidence type="ECO:0000313" key="3">
    <source>
        <dbReference type="Proteomes" id="UP000295598"/>
    </source>
</evidence>
<comment type="caution">
    <text evidence="2">The sequence shown here is derived from an EMBL/GenBank/DDBJ whole genome shotgun (WGS) entry which is preliminary data.</text>
</comment>
<gene>
    <name evidence="2" type="ORF">C5467_22530</name>
</gene>
<dbReference type="Pfam" id="PF05488">
    <property type="entry name" value="PAAR_motif"/>
    <property type="match status" value="1"/>
</dbReference>
<dbReference type="Gene3D" id="2.60.200.60">
    <property type="match status" value="1"/>
</dbReference>
<dbReference type="Proteomes" id="UP000295598">
    <property type="component" value="Unassembled WGS sequence"/>
</dbReference>
<sequence length="129" mass="14055">MTDRAVIRLDDRTDHGGKVITAINNYVYQGVPVAAKGDLVSSPKCKGVFPIVKGSDDLKHQGKPVALEGMHVDSRTTPHKRAGNSGQTSGNGESHFKAGGCVDERDARQIYTRITQLSDDWPVRSFISY</sequence>
<feature type="region of interest" description="Disordered" evidence="1">
    <location>
        <begin position="71"/>
        <end position="99"/>
    </location>
</feature>
<dbReference type="RefSeq" id="WP_132356239.1">
    <property type="nucleotide sequence ID" value="NZ_CAWOJO010000073.1"/>
</dbReference>
<evidence type="ECO:0008006" key="4">
    <source>
        <dbReference type="Google" id="ProtNLM"/>
    </source>
</evidence>
<organism evidence="2 3">
    <name type="scientific">Photorhabdus khanii subsp. guanajuatensis</name>
    <dbReference type="NCBI Taxonomy" id="2100166"/>
    <lineage>
        <taxon>Bacteria</taxon>
        <taxon>Pseudomonadati</taxon>
        <taxon>Pseudomonadota</taxon>
        <taxon>Gammaproteobacteria</taxon>
        <taxon>Enterobacterales</taxon>
        <taxon>Morganellaceae</taxon>
        <taxon>Photorhabdus</taxon>
    </lineage>
</organism>